<evidence type="ECO:0000259" key="7">
    <source>
        <dbReference type="PROSITE" id="PS50983"/>
    </source>
</evidence>
<comment type="similarity">
    <text evidence="2">Belongs to the bacterial solute-binding protein 8 family.</text>
</comment>
<comment type="caution">
    <text evidence="8">The sequence shown here is derived from an EMBL/GenBank/DDBJ whole genome shotgun (WGS) entry which is preliminary data.</text>
</comment>
<keyword evidence="9" id="KW-1185">Reference proteome</keyword>
<evidence type="ECO:0000256" key="5">
    <source>
        <dbReference type="SAM" id="MobiDB-lite"/>
    </source>
</evidence>
<keyword evidence="3" id="KW-0813">Transport</keyword>
<proteinExistence type="inferred from homology"/>
<evidence type="ECO:0000256" key="1">
    <source>
        <dbReference type="ARBA" id="ARBA00004196"/>
    </source>
</evidence>
<feature type="domain" description="Fe/B12 periplasmic-binding" evidence="7">
    <location>
        <begin position="71"/>
        <end position="342"/>
    </location>
</feature>
<evidence type="ECO:0000256" key="2">
    <source>
        <dbReference type="ARBA" id="ARBA00008814"/>
    </source>
</evidence>
<dbReference type="Gene3D" id="3.40.50.1980">
    <property type="entry name" value="Nitrogenase molybdenum iron protein domain"/>
    <property type="match status" value="2"/>
</dbReference>
<gene>
    <name evidence="8" type="ORF">FHU40_000489</name>
</gene>
<dbReference type="InterPro" id="IPR006311">
    <property type="entry name" value="TAT_signal"/>
</dbReference>
<evidence type="ECO:0000256" key="4">
    <source>
        <dbReference type="ARBA" id="ARBA00022729"/>
    </source>
</evidence>
<dbReference type="PANTHER" id="PTHR30532:SF24">
    <property type="entry name" value="FERRIC ENTEROBACTIN-BINDING PERIPLASMIC PROTEIN FEPB"/>
    <property type="match status" value="1"/>
</dbReference>
<evidence type="ECO:0000313" key="8">
    <source>
        <dbReference type="EMBL" id="MBB3040688.1"/>
    </source>
</evidence>
<evidence type="ECO:0000313" key="9">
    <source>
        <dbReference type="Proteomes" id="UP000589626"/>
    </source>
</evidence>
<dbReference type="PROSITE" id="PS51257">
    <property type="entry name" value="PROKAR_LIPOPROTEIN"/>
    <property type="match status" value="1"/>
</dbReference>
<protein>
    <submittedName>
        <fullName evidence="8">Iron complex transport system substrate-binding protein</fullName>
    </submittedName>
</protein>
<feature type="signal peptide" evidence="6">
    <location>
        <begin position="1"/>
        <end position="22"/>
    </location>
</feature>
<dbReference type="GO" id="GO:0030288">
    <property type="term" value="C:outer membrane-bounded periplasmic space"/>
    <property type="evidence" value="ECO:0007669"/>
    <property type="project" value="TreeGrafter"/>
</dbReference>
<dbReference type="RefSeq" id="WP_183590692.1">
    <property type="nucleotide sequence ID" value="NZ_JACHWR010000001.1"/>
</dbReference>
<dbReference type="PROSITE" id="PS50983">
    <property type="entry name" value="FE_B12_PBP"/>
    <property type="match status" value="1"/>
</dbReference>
<accession>A0A7W4VS16</accession>
<reference evidence="8 9" key="1">
    <citation type="submission" date="2020-08" db="EMBL/GenBank/DDBJ databases">
        <title>Sequencing the genomes of 1000 actinobacteria strains.</title>
        <authorList>
            <person name="Klenk H.-P."/>
        </authorList>
    </citation>
    <scope>NUCLEOTIDE SEQUENCE [LARGE SCALE GENOMIC DNA]</scope>
    <source>
        <strain evidence="8 9">DSM 105498</strain>
    </source>
</reference>
<dbReference type="SUPFAM" id="SSF53807">
    <property type="entry name" value="Helical backbone' metal receptor"/>
    <property type="match status" value="1"/>
</dbReference>
<dbReference type="AlphaFoldDB" id="A0A7W4VS16"/>
<sequence>MNPTRRRFLAGLSVLAVAPVLAACGDDGDAAGQGSPGTGDTAASSGPEEGAFPVTIKHKYGETTIEKAPERVVCVGYTEQDTLLALGIVPVGVTYWFGDEELQGIYPWAQDLLGDAELPTLLQDANGIEIEKVAALAPDLIIGQYTGMTEQEYKKLEAMGVPVVAQNGDYADYGTPWEEAALTVGTAVGRPAATQELIDSVKERIADEAAAHPEFEGQTAAVVTPYEGLFIYGPEDPRSRMLTDLGFTLHSVITTADDSEFGISLSAERTSDLGDAGTVVWLDLAADKQVKSIFEGTTASKEGRWVDISEADGSYYVAHSFVTPLSIPYVLDRYVPQLAAAADGDPKTEPPAVSD</sequence>
<dbReference type="InterPro" id="IPR002491">
    <property type="entry name" value="ABC_transptr_periplasmic_BD"/>
</dbReference>
<evidence type="ECO:0000256" key="6">
    <source>
        <dbReference type="SAM" id="SignalP"/>
    </source>
</evidence>
<feature type="chain" id="PRO_5031305374" evidence="6">
    <location>
        <begin position="23"/>
        <end position="355"/>
    </location>
</feature>
<feature type="region of interest" description="Disordered" evidence="5">
    <location>
        <begin position="29"/>
        <end position="48"/>
    </location>
</feature>
<dbReference type="GO" id="GO:1901678">
    <property type="term" value="P:iron coordination entity transport"/>
    <property type="evidence" value="ECO:0007669"/>
    <property type="project" value="UniProtKB-ARBA"/>
</dbReference>
<dbReference type="Proteomes" id="UP000589626">
    <property type="component" value="Unassembled WGS sequence"/>
</dbReference>
<name>A0A7W4VS16_9ACTN</name>
<comment type="subcellular location">
    <subcellularLocation>
        <location evidence="1">Cell envelope</location>
    </subcellularLocation>
</comment>
<dbReference type="PROSITE" id="PS51318">
    <property type="entry name" value="TAT"/>
    <property type="match status" value="1"/>
</dbReference>
<evidence type="ECO:0000256" key="3">
    <source>
        <dbReference type="ARBA" id="ARBA00022448"/>
    </source>
</evidence>
<keyword evidence="4 6" id="KW-0732">Signal</keyword>
<organism evidence="8 9">
    <name type="scientific">Nocardioides soli</name>
    <dbReference type="NCBI Taxonomy" id="1036020"/>
    <lineage>
        <taxon>Bacteria</taxon>
        <taxon>Bacillati</taxon>
        <taxon>Actinomycetota</taxon>
        <taxon>Actinomycetes</taxon>
        <taxon>Propionibacteriales</taxon>
        <taxon>Nocardioidaceae</taxon>
        <taxon>Nocardioides</taxon>
    </lineage>
</organism>
<dbReference type="Pfam" id="PF01497">
    <property type="entry name" value="Peripla_BP_2"/>
    <property type="match status" value="1"/>
</dbReference>
<dbReference type="PANTHER" id="PTHR30532">
    <property type="entry name" value="IRON III DICITRATE-BINDING PERIPLASMIC PROTEIN"/>
    <property type="match status" value="1"/>
</dbReference>
<dbReference type="InterPro" id="IPR051313">
    <property type="entry name" value="Bact_iron-sidero_bind"/>
</dbReference>
<dbReference type="EMBL" id="JACHWR010000001">
    <property type="protein sequence ID" value="MBB3040688.1"/>
    <property type="molecule type" value="Genomic_DNA"/>
</dbReference>